<protein>
    <submittedName>
        <fullName evidence="2">Glyoxalase</fullName>
    </submittedName>
</protein>
<dbReference type="PANTHER" id="PTHR34109:SF1">
    <property type="entry name" value="VOC DOMAIN-CONTAINING PROTEIN"/>
    <property type="match status" value="1"/>
</dbReference>
<sequence length="175" mass="20692">MSDCSMYNSVIPSLVMKNANKAIEFYKKVFNAKEIYRLDYDNKIMHAEIQIGNTVIMLSDEMGDWKFETEGKKLPFALYIYVDNVDKVFNKAIEMGAKVHYPIQTHFYGDRMGSVIDPFGYMWDIATHVEDVPDDEIKRRLPNVIKQMKQQGGNKDYRKKYIKYKQKYFNIKKQN</sequence>
<evidence type="ECO:0000313" key="2">
    <source>
        <dbReference type="EMBL" id="QKU35303.1"/>
    </source>
</evidence>
<dbReference type="Pfam" id="PF00903">
    <property type="entry name" value="Glyoxalase"/>
    <property type="match status" value="1"/>
</dbReference>
<dbReference type="Gene3D" id="3.30.720.110">
    <property type="match status" value="1"/>
</dbReference>
<feature type="domain" description="VOC" evidence="1">
    <location>
        <begin position="6"/>
        <end position="128"/>
    </location>
</feature>
<dbReference type="GeneID" id="80518726"/>
<proteinExistence type="predicted"/>
<evidence type="ECO:0000259" key="1">
    <source>
        <dbReference type="PROSITE" id="PS51819"/>
    </source>
</evidence>
<dbReference type="CDD" id="cd07246">
    <property type="entry name" value="VOC_like"/>
    <property type="match status" value="1"/>
</dbReference>
<dbReference type="RefSeq" id="YP_010781962.1">
    <property type="nucleotide sequence ID" value="NC_075039.1"/>
</dbReference>
<reference evidence="2" key="2">
    <citation type="journal article" date="2018" name="Nat. Commun.">
        <title>Tailed giant Tupanvirus possesses the most complete translational apparatus of the known virosphere.</title>
        <authorList>
            <person name="Abrahao J."/>
            <person name="Silva L."/>
            <person name="Silva L.S."/>
            <person name="Khalil J.Y.B."/>
            <person name="Rodrigues R."/>
            <person name="Arantes T."/>
            <person name="Assis F."/>
            <person name="Boratto P."/>
            <person name="Andrade M."/>
            <person name="Kroon E.G."/>
            <person name="Ribeiro B."/>
            <person name="Bergier I."/>
            <person name="Seligmann H."/>
            <person name="Ghigo E."/>
            <person name="Colson P."/>
            <person name="Levasseur A."/>
            <person name="Kroemer G."/>
            <person name="Raoult D."/>
            <person name="La Scola B."/>
        </authorList>
    </citation>
    <scope>NUCLEOTIDE SEQUENCE [LARGE SCALE GENOMIC DNA]</scope>
    <source>
        <strain evidence="2">Soda lake</strain>
    </source>
</reference>
<reference evidence="2" key="1">
    <citation type="submission" date="2017-01" db="EMBL/GenBank/DDBJ databases">
        <authorList>
            <person name="Assis F.L."/>
            <person name="Abrahao J.S."/>
            <person name="Silva L."/>
            <person name="Khalil J.B."/>
            <person name="Rodrigues R."/>
            <person name="Silva L.S."/>
            <person name="Arantes T."/>
            <person name="Boratto P."/>
            <person name="Andrade M."/>
            <person name="Kroon E.G."/>
            <person name="Ribeiro B."/>
            <person name="Bergier I."/>
            <person name="Seligmann H."/>
            <person name="Ghigo E."/>
            <person name="Colson P."/>
            <person name="Levasseur A."/>
            <person name="Raoult D."/>
            <person name="Scola B.L."/>
        </authorList>
    </citation>
    <scope>NUCLEOTIDE SEQUENCE</scope>
    <source>
        <strain evidence="2">Soda lake</strain>
    </source>
</reference>
<dbReference type="InterPro" id="IPR029068">
    <property type="entry name" value="Glyas_Bleomycin-R_OHBP_Dase"/>
</dbReference>
<dbReference type="EMBL" id="KY523104">
    <property type="protein sequence ID" value="QKU35303.1"/>
    <property type="molecule type" value="Genomic_DNA"/>
</dbReference>
<dbReference type="PROSITE" id="PS51819">
    <property type="entry name" value="VOC"/>
    <property type="match status" value="1"/>
</dbReference>
<name>A0A6N1NVC6_9VIRU</name>
<dbReference type="SUPFAM" id="SSF54593">
    <property type="entry name" value="Glyoxalase/Bleomycin resistance protein/Dihydroxybiphenyl dioxygenase"/>
    <property type="match status" value="1"/>
</dbReference>
<organism evidence="2">
    <name type="scientific">Tupanvirus soda lake</name>
    <dbReference type="NCBI Taxonomy" id="2126985"/>
    <lineage>
        <taxon>Viruses</taxon>
        <taxon>Varidnaviria</taxon>
        <taxon>Bamfordvirae</taxon>
        <taxon>Nucleocytoviricota</taxon>
        <taxon>Megaviricetes</taxon>
        <taxon>Imitervirales</taxon>
        <taxon>Mimiviridae</taxon>
        <taxon>Megamimivirinae</taxon>
        <taxon>Tupanvirus</taxon>
        <taxon>Tupanvirus salinum</taxon>
    </lineage>
</organism>
<dbReference type="InterPro" id="IPR004360">
    <property type="entry name" value="Glyas_Fos-R_dOase_dom"/>
</dbReference>
<dbReference type="Gene3D" id="3.30.720.120">
    <property type="match status" value="1"/>
</dbReference>
<accession>A0A6N1NVC6</accession>
<dbReference type="PANTHER" id="PTHR34109">
    <property type="entry name" value="BNAUNNG04460D PROTEIN-RELATED"/>
    <property type="match status" value="1"/>
</dbReference>
<dbReference type="KEGG" id="vg:80518726"/>
<dbReference type="InterPro" id="IPR037523">
    <property type="entry name" value="VOC_core"/>
</dbReference>